<reference evidence="1 2" key="1">
    <citation type="submission" date="2019-03" db="EMBL/GenBank/DDBJ databases">
        <title>Ramlibacter henchirensis DSM 14656, whole genome shotgun sequence.</title>
        <authorList>
            <person name="Zhang X."/>
            <person name="Feng G."/>
            <person name="Zhu H."/>
        </authorList>
    </citation>
    <scope>NUCLEOTIDE SEQUENCE [LARGE SCALE GENOMIC DNA]</scope>
    <source>
        <strain evidence="1 2">DSM 14656</strain>
    </source>
</reference>
<keyword evidence="2" id="KW-1185">Reference proteome</keyword>
<dbReference type="Proteomes" id="UP000298180">
    <property type="component" value="Unassembled WGS sequence"/>
</dbReference>
<dbReference type="RefSeq" id="WP_135262670.1">
    <property type="nucleotide sequence ID" value="NZ_SMLM01000001.1"/>
</dbReference>
<dbReference type="OrthoDB" id="7259292at2"/>
<accession>A0A4Z0C6I6</accession>
<dbReference type="AlphaFoldDB" id="A0A4Z0C6I6"/>
<organism evidence="1 2">
    <name type="scientific">Ramlibacter henchirensis</name>
    <dbReference type="NCBI Taxonomy" id="204072"/>
    <lineage>
        <taxon>Bacteria</taxon>
        <taxon>Pseudomonadati</taxon>
        <taxon>Pseudomonadota</taxon>
        <taxon>Betaproteobacteria</taxon>
        <taxon>Burkholderiales</taxon>
        <taxon>Comamonadaceae</taxon>
        <taxon>Ramlibacter</taxon>
    </lineage>
</organism>
<evidence type="ECO:0008006" key="3">
    <source>
        <dbReference type="Google" id="ProtNLM"/>
    </source>
</evidence>
<dbReference type="EMBL" id="SMLM01000001">
    <property type="protein sequence ID" value="TFZ06584.1"/>
    <property type="molecule type" value="Genomic_DNA"/>
</dbReference>
<gene>
    <name evidence="1" type="ORF">EZ313_08125</name>
</gene>
<proteinExistence type="predicted"/>
<protein>
    <recommendedName>
        <fullName evidence="3">Transporter</fullName>
    </recommendedName>
</protein>
<name>A0A4Z0C6I6_9BURK</name>
<comment type="caution">
    <text evidence="1">The sequence shown here is derived from an EMBL/GenBank/DDBJ whole genome shotgun (WGS) entry which is preliminary data.</text>
</comment>
<sequence length="226" mass="24939">MNLDRGVGVEVTDAQSLKEGDKQFQFTTRFDRERGGDKQLLLEPEFQWGFAKDWQGSLSIQGLAGSADRTGSGDIRASLFRRFIEERGWLPALAGELQLDLPSGKDTRGVDPTLRLIGTKSLGEGGKQQFHLNLGWTRNNSPEPGERRERGQVIVGYSLQLGERSALVADVIREHQREVGQMATIAEVGYRRELSEQTTLGVGIGAGRGSDSAPRWRLTAAIERGF</sequence>
<evidence type="ECO:0000313" key="1">
    <source>
        <dbReference type="EMBL" id="TFZ06584.1"/>
    </source>
</evidence>
<evidence type="ECO:0000313" key="2">
    <source>
        <dbReference type="Proteomes" id="UP000298180"/>
    </source>
</evidence>